<evidence type="ECO:0000313" key="2">
    <source>
        <dbReference type="EMBL" id="PNR63319.1"/>
    </source>
</evidence>
<dbReference type="OrthoDB" id="1880786at2759"/>
<dbReference type="PaxDb" id="3218-PP1S28_5V6.1"/>
<organism evidence="2">
    <name type="scientific">Physcomitrium patens</name>
    <name type="common">Spreading-leaved earth moss</name>
    <name type="synonym">Physcomitrella patens</name>
    <dbReference type="NCBI Taxonomy" id="3218"/>
    <lineage>
        <taxon>Eukaryota</taxon>
        <taxon>Viridiplantae</taxon>
        <taxon>Streptophyta</taxon>
        <taxon>Embryophyta</taxon>
        <taxon>Bryophyta</taxon>
        <taxon>Bryophytina</taxon>
        <taxon>Bryopsida</taxon>
        <taxon>Funariidae</taxon>
        <taxon>Funariales</taxon>
        <taxon>Funariaceae</taxon>
        <taxon>Physcomitrium</taxon>
    </lineage>
</organism>
<dbReference type="Proteomes" id="UP000006727">
    <property type="component" value="Chromosome 1"/>
</dbReference>
<reference evidence="2 4" key="1">
    <citation type="journal article" date="2008" name="Science">
        <title>The Physcomitrella genome reveals evolutionary insights into the conquest of land by plants.</title>
        <authorList>
            <person name="Rensing S."/>
            <person name="Lang D."/>
            <person name="Zimmer A."/>
            <person name="Terry A."/>
            <person name="Salamov A."/>
            <person name="Shapiro H."/>
            <person name="Nishiyama T."/>
            <person name="Perroud P.-F."/>
            <person name="Lindquist E."/>
            <person name="Kamisugi Y."/>
            <person name="Tanahashi T."/>
            <person name="Sakakibara K."/>
            <person name="Fujita T."/>
            <person name="Oishi K."/>
            <person name="Shin-I T."/>
            <person name="Kuroki Y."/>
            <person name="Toyoda A."/>
            <person name="Suzuki Y."/>
            <person name="Hashimoto A."/>
            <person name="Yamaguchi K."/>
            <person name="Sugano A."/>
            <person name="Kohara Y."/>
            <person name="Fujiyama A."/>
            <person name="Anterola A."/>
            <person name="Aoki S."/>
            <person name="Ashton N."/>
            <person name="Barbazuk W.B."/>
            <person name="Barker E."/>
            <person name="Bennetzen J."/>
            <person name="Bezanilla M."/>
            <person name="Blankenship R."/>
            <person name="Cho S.H."/>
            <person name="Dutcher S."/>
            <person name="Estelle M."/>
            <person name="Fawcett J.A."/>
            <person name="Gundlach H."/>
            <person name="Hanada K."/>
            <person name="Heyl A."/>
            <person name="Hicks K.A."/>
            <person name="Hugh J."/>
            <person name="Lohr M."/>
            <person name="Mayer K."/>
            <person name="Melkozernov A."/>
            <person name="Murata T."/>
            <person name="Nelson D."/>
            <person name="Pils B."/>
            <person name="Prigge M."/>
            <person name="Reiss B."/>
            <person name="Renner T."/>
            <person name="Rombauts S."/>
            <person name="Rushton P."/>
            <person name="Sanderfoot A."/>
            <person name="Schween G."/>
            <person name="Shiu S.-H."/>
            <person name="Stueber K."/>
            <person name="Theodoulou F.L."/>
            <person name="Tu H."/>
            <person name="Van de Peer Y."/>
            <person name="Verrier P.J."/>
            <person name="Waters E."/>
            <person name="Wood A."/>
            <person name="Yang L."/>
            <person name="Cove D."/>
            <person name="Cuming A."/>
            <person name="Hasebe M."/>
            <person name="Lucas S."/>
            <person name="Mishler D.B."/>
            <person name="Reski R."/>
            <person name="Grigoriev I."/>
            <person name="Quatrano R.S."/>
            <person name="Boore J.L."/>
        </authorList>
    </citation>
    <scope>NUCLEOTIDE SEQUENCE [LARGE SCALE GENOMIC DNA]</scope>
    <source>
        <strain evidence="3 4">cv. Gransden 2004</strain>
    </source>
</reference>
<feature type="region of interest" description="Disordered" evidence="1">
    <location>
        <begin position="406"/>
        <end position="431"/>
    </location>
</feature>
<dbReference type="PANTHER" id="PTHR34665:SF4">
    <property type="entry name" value="DUF3741 DOMAIN-CONTAINING PROTEIN"/>
    <property type="match status" value="1"/>
</dbReference>
<keyword evidence="4" id="KW-1185">Reference proteome</keyword>
<sequence>MVTNMEEPLTRAYERSVQRDIQETTKAVAWAVFQHRNGGGSNRYNGAVPASQATRFKIEALSKRELECCPETRSHVPPIQDASSTLFDAYELDSVFKHLDRALQSVDTHQKVSFDAPKYYDQDQQCYPRHGYGAPEDYDRPEQRFWLESVHKSQQVCGNCLDTVDESCPLGDAQDQLGYGCNGNRSNRYEYQSNPKLELNLDMYDELCKDVQEVLPQGKLFKTMQFLQTRSWGKVLQGRTRHTSFDSSSEVALFKDNKDNHQSKSSKLRSIFSLKTAKGSLSPRSTRQARIVPDDYSQKGRKSSEEGDLKKIGFGPYDDDSSDSAHSDGYEAQYVSPTKTKTGSRPAHNKQVLLSPVLKSSVQMVTVPNVCRTVRLSSDMRNPDPAEGLRDHLRHGSLAYNTPVLLKEPRERRKSSYSLNSTPSLGQKSRRAMLHDDRDDFEQGNSSQYLHEHHHHVLGEVEDNELTVQDIVKRASRKSFDEIAHRMPIGQITGLKLPKTPLVTAPASVCNSPSMLFL</sequence>
<accession>A0A2K1LBB0</accession>
<feature type="compositionally biased region" description="Basic and acidic residues" evidence="1">
    <location>
        <begin position="292"/>
        <end position="311"/>
    </location>
</feature>
<proteinExistence type="predicted"/>
<dbReference type="PANTHER" id="PTHR34665">
    <property type="entry name" value="DUF3741 DOMAIN-CONTAINING PROTEIN"/>
    <property type="match status" value="1"/>
</dbReference>
<dbReference type="EnsemblPlants" id="Pp3c1_37550V3.2">
    <property type="protein sequence ID" value="PAC:32966669.CDS.1"/>
    <property type="gene ID" value="Pp3c1_37550"/>
</dbReference>
<reference evidence="3" key="3">
    <citation type="submission" date="2020-12" db="UniProtKB">
        <authorList>
            <consortium name="EnsemblPlants"/>
        </authorList>
    </citation>
    <scope>IDENTIFICATION</scope>
</reference>
<evidence type="ECO:0000313" key="4">
    <source>
        <dbReference type="Proteomes" id="UP000006727"/>
    </source>
</evidence>
<gene>
    <name evidence="3" type="primary">LOC112284413</name>
    <name evidence="2" type="ORF">PHYPA_001744</name>
</gene>
<protein>
    <submittedName>
        <fullName evidence="2 3">Uncharacterized protein</fullName>
    </submittedName>
</protein>
<dbReference type="EMBL" id="ABEU02000001">
    <property type="protein sequence ID" value="PNR63319.1"/>
    <property type="molecule type" value="Genomic_DNA"/>
</dbReference>
<dbReference type="EnsemblPlants" id="Pp3c1_37550V3.1">
    <property type="protein sequence ID" value="PAC:32966668.CDS.1"/>
    <property type="gene ID" value="Pp3c1_37550"/>
</dbReference>
<evidence type="ECO:0000256" key="1">
    <source>
        <dbReference type="SAM" id="MobiDB-lite"/>
    </source>
</evidence>
<dbReference type="Gramene" id="Pp3c1_37550V3.2">
    <property type="protein sequence ID" value="PAC:32966669.CDS.1"/>
    <property type="gene ID" value="Pp3c1_37550"/>
</dbReference>
<feature type="compositionally biased region" description="Polar residues" evidence="1">
    <location>
        <begin position="416"/>
        <end position="427"/>
    </location>
</feature>
<feature type="region of interest" description="Disordered" evidence="1">
    <location>
        <begin position="279"/>
        <end position="329"/>
    </location>
</feature>
<name>A0A2K1LBB0_PHYPA</name>
<dbReference type="AlphaFoldDB" id="A0A2K1LBB0"/>
<reference evidence="2 4" key="2">
    <citation type="journal article" date="2018" name="Plant J.">
        <title>The Physcomitrella patens chromosome-scale assembly reveals moss genome structure and evolution.</title>
        <authorList>
            <person name="Lang D."/>
            <person name="Ullrich K.K."/>
            <person name="Murat F."/>
            <person name="Fuchs J."/>
            <person name="Jenkins J."/>
            <person name="Haas F.B."/>
            <person name="Piednoel M."/>
            <person name="Gundlach H."/>
            <person name="Van Bel M."/>
            <person name="Meyberg R."/>
            <person name="Vives C."/>
            <person name="Morata J."/>
            <person name="Symeonidi A."/>
            <person name="Hiss M."/>
            <person name="Muchero W."/>
            <person name="Kamisugi Y."/>
            <person name="Saleh O."/>
            <person name="Blanc G."/>
            <person name="Decker E.L."/>
            <person name="van Gessel N."/>
            <person name="Grimwood J."/>
            <person name="Hayes R.D."/>
            <person name="Graham S.W."/>
            <person name="Gunter L.E."/>
            <person name="McDaniel S.F."/>
            <person name="Hoernstein S.N.W."/>
            <person name="Larsson A."/>
            <person name="Li F.W."/>
            <person name="Perroud P.F."/>
            <person name="Phillips J."/>
            <person name="Ranjan P."/>
            <person name="Rokshar D.S."/>
            <person name="Rothfels C.J."/>
            <person name="Schneider L."/>
            <person name="Shu S."/>
            <person name="Stevenson D.W."/>
            <person name="Thummler F."/>
            <person name="Tillich M."/>
            <person name="Villarreal Aguilar J.C."/>
            <person name="Widiez T."/>
            <person name="Wong G.K."/>
            <person name="Wymore A."/>
            <person name="Zhang Y."/>
            <person name="Zimmer A.D."/>
            <person name="Quatrano R.S."/>
            <person name="Mayer K.F.X."/>
            <person name="Goodstein D."/>
            <person name="Casacuberta J.M."/>
            <person name="Vandepoele K."/>
            <person name="Reski R."/>
            <person name="Cuming A.C."/>
            <person name="Tuskan G.A."/>
            <person name="Maumus F."/>
            <person name="Salse J."/>
            <person name="Schmutz J."/>
            <person name="Rensing S.A."/>
        </authorList>
    </citation>
    <scope>NUCLEOTIDE SEQUENCE [LARGE SCALE GENOMIC DNA]</scope>
    <source>
        <strain evidence="3 4">cv. Gransden 2004</strain>
    </source>
</reference>
<evidence type="ECO:0000313" key="3">
    <source>
        <dbReference type="EnsemblPlants" id="PAC:32966668.CDS.1"/>
    </source>
</evidence>
<dbReference type="Gramene" id="Pp3c1_37550V3.1">
    <property type="protein sequence ID" value="PAC:32966668.CDS.1"/>
    <property type="gene ID" value="Pp3c1_37550"/>
</dbReference>